<dbReference type="Proteomes" id="UP000198866">
    <property type="component" value="Unassembled WGS sequence"/>
</dbReference>
<dbReference type="Gene3D" id="1.20.120.520">
    <property type="entry name" value="nmb1532 protein domain like"/>
    <property type="match status" value="1"/>
</dbReference>
<accession>A0A1H7DAM7</accession>
<reference evidence="3" key="1">
    <citation type="submission" date="2016-10" db="EMBL/GenBank/DDBJ databases">
        <authorList>
            <person name="Varghese N."/>
            <person name="Submissions S."/>
        </authorList>
    </citation>
    <scope>NUCLEOTIDE SEQUENCE [LARGE SCALE GENOMIC DNA]</scope>
    <source>
        <strain evidence="3">LMG 26031</strain>
    </source>
</reference>
<dbReference type="STRING" id="667676.SAMN05192539_1027106"/>
<dbReference type="EMBL" id="FNYE01000027">
    <property type="protein sequence ID" value="SEJ98394.1"/>
    <property type="molecule type" value="Genomic_DNA"/>
</dbReference>
<dbReference type="GO" id="GO:0005886">
    <property type="term" value="C:plasma membrane"/>
    <property type="evidence" value="ECO:0007669"/>
    <property type="project" value="TreeGrafter"/>
</dbReference>
<protein>
    <submittedName>
        <fullName evidence="2">Hemerythrin-like domain-containing protein</fullName>
    </submittedName>
</protein>
<organism evidence="2 3">
    <name type="scientific">Paraburkholderia diazotrophica</name>
    <dbReference type="NCBI Taxonomy" id="667676"/>
    <lineage>
        <taxon>Bacteria</taxon>
        <taxon>Pseudomonadati</taxon>
        <taxon>Pseudomonadota</taxon>
        <taxon>Betaproteobacteria</taxon>
        <taxon>Burkholderiales</taxon>
        <taxon>Burkholderiaceae</taxon>
        <taxon>Paraburkholderia</taxon>
    </lineage>
</organism>
<gene>
    <name evidence="2" type="ORF">SAMN05192539_1027106</name>
</gene>
<proteinExistence type="predicted"/>
<dbReference type="OrthoDB" id="7349010at2"/>
<sequence length="200" mass="22540">MADPLAAWHTEHINFARLLDILEEQVTALQRGVSPNYLLMADILYYMRNFADRVHHPREDVAYARLAERDPGIKLVANRLLQEHRVLATAGDDLLAHINEAGEDVVTPRAVLEAAAATYLVYYRHHLSTEERDVMPRAAQVLTEQDWAAVDATLPASPDPLFGGNVLERFETLRRQIDLDAKVARDRGLPSDIPSFPARQ</sequence>
<dbReference type="InterPro" id="IPR012312">
    <property type="entry name" value="Hemerythrin-like"/>
</dbReference>
<dbReference type="CDD" id="cd12108">
    <property type="entry name" value="Hr-like"/>
    <property type="match status" value="1"/>
</dbReference>
<dbReference type="AlphaFoldDB" id="A0A1H7DAM7"/>
<dbReference type="RefSeq" id="WP_090871072.1">
    <property type="nucleotide sequence ID" value="NZ_FNYE01000027.1"/>
</dbReference>
<dbReference type="Pfam" id="PF01814">
    <property type="entry name" value="Hemerythrin"/>
    <property type="match status" value="1"/>
</dbReference>
<evidence type="ECO:0000259" key="1">
    <source>
        <dbReference type="Pfam" id="PF01814"/>
    </source>
</evidence>
<keyword evidence="3" id="KW-1185">Reference proteome</keyword>
<feature type="domain" description="Hemerythrin-like" evidence="1">
    <location>
        <begin position="4"/>
        <end position="138"/>
    </location>
</feature>
<evidence type="ECO:0000313" key="3">
    <source>
        <dbReference type="Proteomes" id="UP000198866"/>
    </source>
</evidence>
<name>A0A1H7DAM7_9BURK</name>
<dbReference type="PANTHER" id="PTHR39966:SF1">
    <property type="entry name" value="HEMERYTHRIN-LIKE DOMAIN-CONTAINING PROTEIN"/>
    <property type="match status" value="1"/>
</dbReference>
<dbReference type="PANTHER" id="PTHR39966">
    <property type="entry name" value="BLL2471 PROTEIN-RELATED"/>
    <property type="match status" value="1"/>
</dbReference>
<evidence type="ECO:0000313" key="2">
    <source>
        <dbReference type="EMBL" id="SEJ98394.1"/>
    </source>
</evidence>